<dbReference type="InterPro" id="IPR005524">
    <property type="entry name" value="DUF318"/>
</dbReference>
<comment type="caution">
    <text evidence="8">The sequence shown here is derived from an EMBL/GenBank/DDBJ whole genome shotgun (WGS) entry which is preliminary data.</text>
</comment>
<dbReference type="STRING" id="926561.GCA_000379025_01516"/>
<dbReference type="AlphaFoldDB" id="A0A4R8H902"/>
<feature type="transmembrane region" description="Helical" evidence="7">
    <location>
        <begin position="7"/>
        <end position="25"/>
    </location>
</feature>
<proteinExistence type="inferred from homology"/>
<feature type="transmembrane region" description="Helical" evidence="7">
    <location>
        <begin position="109"/>
        <end position="128"/>
    </location>
</feature>
<evidence type="ECO:0000313" key="9">
    <source>
        <dbReference type="Proteomes" id="UP000295832"/>
    </source>
</evidence>
<feature type="transmembrane region" description="Helical" evidence="7">
    <location>
        <begin position="140"/>
        <end position="157"/>
    </location>
</feature>
<dbReference type="Pfam" id="PF03773">
    <property type="entry name" value="ArsP_1"/>
    <property type="match status" value="1"/>
</dbReference>
<protein>
    <submittedName>
        <fullName evidence="8">Putative permease</fullName>
    </submittedName>
</protein>
<evidence type="ECO:0000256" key="3">
    <source>
        <dbReference type="ARBA" id="ARBA00022475"/>
    </source>
</evidence>
<evidence type="ECO:0000256" key="4">
    <source>
        <dbReference type="ARBA" id="ARBA00022692"/>
    </source>
</evidence>
<feature type="transmembrane region" description="Helical" evidence="7">
    <location>
        <begin position="31"/>
        <end position="56"/>
    </location>
</feature>
<evidence type="ECO:0000256" key="6">
    <source>
        <dbReference type="ARBA" id="ARBA00023136"/>
    </source>
</evidence>
<evidence type="ECO:0000256" key="7">
    <source>
        <dbReference type="SAM" id="Phobius"/>
    </source>
</evidence>
<comment type="subcellular location">
    <subcellularLocation>
        <location evidence="1">Cell membrane</location>
        <topology evidence="1">Multi-pass membrane protein</topology>
    </subcellularLocation>
</comment>
<evidence type="ECO:0000256" key="5">
    <source>
        <dbReference type="ARBA" id="ARBA00022989"/>
    </source>
</evidence>
<keyword evidence="6 7" id="KW-0472">Membrane</keyword>
<dbReference type="EMBL" id="SOEG01000013">
    <property type="protein sequence ID" value="TDX51411.1"/>
    <property type="molecule type" value="Genomic_DNA"/>
</dbReference>
<reference evidence="8 9" key="1">
    <citation type="submission" date="2019-03" db="EMBL/GenBank/DDBJ databases">
        <title>Subsurface microbial communities from deep shales in Ohio and West Virginia, USA.</title>
        <authorList>
            <person name="Wrighton K."/>
        </authorList>
    </citation>
    <scope>NUCLEOTIDE SEQUENCE [LARGE SCALE GENOMIC DNA]</scope>
    <source>
        <strain evidence="8 9">MSL 6dP</strain>
    </source>
</reference>
<evidence type="ECO:0000313" key="8">
    <source>
        <dbReference type="EMBL" id="TDX51411.1"/>
    </source>
</evidence>
<keyword evidence="9" id="KW-1185">Reference proteome</keyword>
<dbReference type="GO" id="GO:0005886">
    <property type="term" value="C:plasma membrane"/>
    <property type="evidence" value="ECO:0007669"/>
    <property type="project" value="UniProtKB-SubCell"/>
</dbReference>
<organism evidence="8 9">
    <name type="scientific">Orenia marismortui</name>
    <dbReference type="NCBI Taxonomy" id="46469"/>
    <lineage>
        <taxon>Bacteria</taxon>
        <taxon>Bacillati</taxon>
        <taxon>Bacillota</taxon>
        <taxon>Clostridia</taxon>
        <taxon>Halanaerobiales</taxon>
        <taxon>Halobacteroidaceae</taxon>
        <taxon>Orenia</taxon>
    </lineage>
</organism>
<name>A0A4R8H902_9FIRM</name>
<evidence type="ECO:0000256" key="2">
    <source>
        <dbReference type="ARBA" id="ARBA00006386"/>
    </source>
</evidence>
<dbReference type="Proteomes" id="UP000295832">
    <property type="component" value="Unassembled WGS sequence"/>
</dbReference>
<keyword evidence="5 7" id="KW-1133">Transmembrane helix</keyword>
<feature type="transmembrane region" description="Helical" evidence="7">
    <location>
        <begin position="77"/>
        <end position="103"/>
    </location>
</feature>
<dbReference type="RefSeq" id="WP_134116750.1">
    <property type="nucleotide sequence ID" value="NZ_SOEG01000013.1"/>
</dbReference>
<gene>
    <name evidence="8" type="ORF">C7959_11356</name>
</gene>
<accession>A0A4R8H902</accession>
<keyword evidence="3" id="KW-1003">Cell membrane</keyword>
<comment type="similarity">
    <text evidence="2">Belongs to the UPF0718 family.</text>
</comment>
<sequence length="173" mass="19417">MKVIKKYCLVILFSVFILFSFKFNYNTGIEIYNNFADFALTMVKFVPLVFLLIGLFEVWVDRETIERHLGQESGVLAFIWAILLSGTAVGGLYVAFPVAYSLYNKGARLAIIFTYLGAAAVARVPMTLFEISFLGLKFSMIRLIVSIPLIIVSSIGLERYLKGKGYEIKSVSN</sequence>
<keyword evidence="4 7" id="KW-0812">Transmembrane</keyword>
<evidence type="ECO:0000256" key="1">
    <source>
        <dbReference type="ARBA" id="ARBA00004651"/>
    </source>
</evidence>